<feature type="region of interest" description="Disordered" evidence="3">
    <location>
        <begin position="132"/>
        <end position="152"/>
    </location>
</feature>
<feature type="compositionally biased region" description="Basic and acidic residues" evidence="3">
    <location>
        <begin position="302"/>
        <end position="312"/>
    </location>
</feature>
<evidence type="ECO:0000313" key="5">
    <source>
        <dbReference type="EMBL" id="KAF7553166.1"/>
    </source>
</evidence>
<proteinExistence type="predicted"/>
<feature type="domain" description="RRM" evidence="4">
    <location>
        <begin position="144"/>
        <end position="220"/>
    </location>
</feature>
<evidence type="ECO:0000256" key="1">
    <source>
        <dbReference type="ARBA" id="ARBA00022884"/>
    </source>
</evidence>
<dbReference type="PANTHER" id="PTHR23003">
    <property type="entry name" value="RNA RECOGNITION MOTIF RRM DOMAIN CONTAINING PROTEIN"/>
    <property type="match status" value="1"/>
</dbReference>
<dbReference type="OrthoDB" id="1099063at2759"/>
<dbReference type="SUPFAM" id="SSF54928">
    <property type="entry name" value="RNA-binding domain, RBD"/>
    <property type="match status" value="2"/>
</dbReference>
<feature type="region of interest" description="Disordered" evidence="3">
    <location>
        <begin position="217"/>
        <end position="356"/>
    </location>
</feature>
<evidence type="ECO:0000256" key="3">
    <source>
        <dbReference type="SAM" id="MobiDB-lite"/>
    </source>
</evidence>
<dbReference type="InterPro" id="IPR035979">
    <property type="entry name" value="RBD_domain_sf"/>
</dbReference>
<dbReference type="AlphaFoldDB" id="A0A9P5LJJ9"/>
<sequence>MVHTHSPDAASYATDSLPTATKADVEAHFATHGTGEITEVKLMNGFGFIEYKDPMDARDVVPDLATLCARSLANLAAKTDLTLMENDSPSSLPAVPGTVRAASAPMSALRHGLVEPLTGCRLRDFQTKPVGSPGFHGLDPSGSRQDSLSGMATPDRFSPPCLSCALDLKDFARQSSLDVVYSETGRESNGRGFVEFETAADLKTAVEKLDGREFKGQRVQCVADTQPDVPQRERGRSRSPSRRPYPPPVDDYDRRGPPRGYSPRRDGYGYRDRSPRREYYDDRARYRSPPRRPMEEYPAARGRYEDPYRRDYPPPPDPYAAGRPPYDRPPRDFPPREGGYPREGYPREYERGGRYW</sequence>
<evidence type="ECO:0000313" key="6">
    <source>
        <dbReference type="Proteomes" id="UP000722485"/>
    </source>
</evidence>
<dbReference type="Gene3D" id="3.30.70.330">
    <property type="match status" value="2"/>
</dbReference>
<dbReference type="EMBL" id="JAANBB010000049">
    <property type="protein sequence ID" value="KAF7553166.1"/>
    <property type="molecule type" value="Genomic_DNA"/>
</dbReference>
<dbReference type="GO" id="GO:0003729">
    <property type="term" value="F:mRNA binding"/>
    <property type="evidence" value="ECO:0007669"/>
    <property type="project" value="TreeGrafter"/>
</dbReference>
<evidence type="ECO:0000256" key="2">
    <source>
        <dbReference type="PROSITE-ProRule" id="PRU00176"/>
    </source>
</evidence>
<dbReference type="PANTHER" id="PTHR23003:SF51">
    <property type="entry name" value="SERINE-ARGININE PROTEIN 55"/>
    <property type="match status" value="1"/>
</dbReference>
<feature type="domain" description="RRM" evidence="4">
    <location>
        <begin position="10"/>
        <end position="88"/>
    </location>
</feature>
<dbReference type="Pfam" id="PF00076">
    <property type="entry name" value="RRM_1"/>
    <property type="match status" value="1"/>
</dbReference>
<dbReference type="InterPro" id="IPR050374">
    <property type="entry name" value="RRT5_SRSF_SR"/>
</dbReference>
<dbReference type="InterPro" id="IPR000504">
    <property type="entry name" value="RRM_dom"/>
</dbReference>
<reference evidence="5" key="1">
    <citation type="submission" date="2020-03" db="EMBL/GenBank/DDBJ databases">
        <title>Draft Genome Sequence of Cylindrodendrum hubeiense.</title>
        <authorList>
            <person name="Buettner E."/>
            <person name="Kellner H."/>
        </authorList>
    </citation>
    <scope>NUCLEOTIDE SEQUENCE</scope>
    <source>
        <strain evidence="5">IHI 201604</strain>
    </source>
</reference>
<name>A0A9P5LJJ9_9HYPO</name>
<feature type="compositionally biased region" description="Basic and acidic residues" evidence="3">
    <location>
        <begin position="263"/>
        <end position="285"/>
    </location>
</feature>
<protein>
    <recommendedName>
        <fullName evidence="4">RRM domain-containing protein</fullName>
    </recommendedName>
</protein>
<feature type="compositionally biased region" description="Basic and acidic residues" evidence="3">
    <location>
        <begin position="325"/>
        <end position="335"/>
    </location>
</feature>
<organism evidence="5 6">
    <name type="scientific">Cylindrodendrum hubeiense</name>
    <dbReference type="NCBI Taxonomy" id="595255"/>
    <lineage>
        <taxon>Eukaryota</taxon>
        <taxon>Fungi</taxon>
        <taxon>Dikarya</taxon>
        <taxon>Ascomycota</taxon>
        <taxon>Pezizomycotina</taxon>
        <taxon>Sordariomycetes</taxon>
        <taxon>Hypocreomycetidae</taxon>
        <taxon>Hypocreales</taxon>
        <taxon>Nectriaceae</taxon>
        <taxon>Cylindrodendrum</taxon>
    </lineage>
</organism>
<keyword evidence="6" id="KW-1185">Reference proteome</keyword>
<accession>A0A9P5LJJ9</accession>
<feature type="compositionally biased region" description="Basic and acidic residues" evidence="3">
    <location>
        <begin position="344"/>
        <end position="356"/>
    </location>
</feature>
<comment type="caution">
    <text evidence="5">The sequence shown here is derived from an EMBL/GenBank/DDBJ whole genome shotgun (WGS) entry which is preliminary data.</text>
</comment>
<dbReference type="Proteomes" id="UP000722485">
    <property type="component" value="Unassembled WGS sequence"/>
</dbReference>
<keyword evidence="1 2" id="KW-0694">RNA-binding</keyword>
<dbReference type="InterPro" id="IPR012677">
    <property type="entry name" value="Nucleotide-bd_a/b_plait_sf"/>
</dbReference>
<dbReference type="GO" id="GO:0005737">
    <property type="term" value="C:cytoplasm"/>
    <property type="evidence" value="ECO:0007669"/>
    <property type="project" value="TreeGrafter"/>
</dbReference>
<gene>
    <name evidence="5" type="ORF">G7Z17_g3832</name>
</gene>
<evidence type="ECO:0000259" key="4">
    <source>
        <dbReference type="PROSITE" id="PS50102"/>
    </source>
</evidence>
<dbReference type="PROSITE" id="PS50102">
    <property type="entry name" value="RRM"/>
    <property type="match status" value="2"/>
</dbReference>
<dbReference type="GO" id="GO:0005634">
    <property type="term" value="C:nucleus"/>
    <property type="evidence" value="ECO:0007669"/>
    <property type="project" value="TreeGrafter"/>
</dbReference>